<dbReference type="Gene3D" id="3.30.300.30">
    <property type="match status" value="1"/>
</dbReference>
<dbReference type="GO" id="GO:0016874">
    <property type="term" value="F:ligase activity"/>
    <property type="evidence" value="ECO:0007669"/>
    <property type="project" value="UniProtKB-KW"/>
</dbReference>
<dbReference type="Gene3D" id="3.40.50.12780">
    <property type="entry name" value="N-terminal domain of ligase-like"/>
    <property type="match status" value="1"/>
</dbReference>
<keyword evidence="2 5" id="KW-0436">Ligase</keyword>
<evidence type="ECO:0000313" key="6">
    <source>
        <dbReference type="Proteomes" id="UP001214441"/>
    </source>
</evidence>
<dbReference type="InterPro" id="IPR020845">
    <property type="entry name" value="AMP-binding_CS"/>
</dbReference>
<dbReference type="PROSITE" id="PS00455">
    <property type="entry name" value="AMP_BINDING"/>
    <property type="match status" value="1"/>
</dbReference>
<evidence type="ECO:0000256" key="2">
    <source>
        <dbReference type="ARBA" id="ARBA00022598"/>
    </source>
</evidence>
<accession>A0ABT6ZNN2</accession>
<comment type="caution">
    <text evidence="5">The sequence shown here is derived from an EMBL/GenBank/DDBJ whole genome shotgun (WGS) entry which is preliminary data.</text>
</comment>
<protein>
    <submittedName>
        <fullName evidence="5">Fatty acyl-AMP ligase</fullName>
    </submittedName>
</protein>
<organism evidence="5 6">
    <name type="scientific">Streptomyces iconiensis</name>
    <dbReference type="NCBI Taxonomy" id="1384038"/>
    <lineage>
        <taxon>Bacteria</taxon>
        <taxon>Bacillati</taxon>
        <taxon>Actinomycetota</taxon>
        <taxon>Actinomycetes</taxon>
        <taxon>Kitasatosporales</taxon>
        <taxon>Streptomycetaceae</taxon>
        <taxon>Streptomyces</taxon>
    </lineage>
</organism>
<dbReference type="EMBL" id="JANCPR020000001">
    <property type="protein sequence ID" value="MDJ1130482.1"/>
    <property type="molecule type" value="Genomic_DNA"/>
</dbReference>
<dbReference type="Pfam" id="PF00501">
    <property type="entry name" value="AMP-binding"/>
    <property type="match status" value="1"/>
</dbReference>
<dbReference type="InterPro" id="IPR042099">
    <property type="entry name" value="ANL_N_sf"/>
</dbReference>
<proteinExistence type="inferred from homology"/>
<dbReference type="PANTHER" id="PTHR22754:SF32">
    <property type="entry name" value="DISCO-INTERACTING PROTEIN 2"/>
    <property type="match status" value="1"/>
</dbReference>
<feature type="region of interest" description="Disordered" evidence="3">
    <location>
        <begin position="570"/>
        <end position="589"/>
    </location>
</feature>
<name>A0ABT6ZNN2_9ACTN</name>
<dbReference type="RefSeq" id="WP_274039839.1">
    <property type="nucleotide sequence ID" value="NZ_JANCPR020000001.1"/>
</dbReference>
<keyword evidence="6" id="KW-1185">Reference proteome</keyword>
<dbReference type="CDD" id="cd05931">
    <property type="entry name" value="FAAL"/>
    <property type="match status" value="1"/>
</dbReference>
<evidence type="ECO:0000256" key="3">
    <source>
        <dbReference type="SAM" id="MobiDB-lite"/>
    </source>
</evidence>
<evidence type="ECO:0000259" key="4">
    <source>
        <dbReference type="Pfam" id="PF00501"/>
    </source>
</evidence>
<dbReference type="PANTHER" id="PTHR22754">
    <property type="entry name" value="DISCO-INTERACTING PROTEIN 2 DIP2 -RELATED"/>
    <property type="match status" value="1"/>
</dbReference>
<evidence type="ECO:0000256" key="1">
    <source>
        <dbReference type="ARBA" id="ARBA00006432"/>
    </source>
</evidence>
<gene>
    <name evidence="5" type="ORF">NMN56_000655</name>
</gene>
<dbReference type="Proteomes" id="UP001214441">
    <property type="component" value="Unassembled WGS sequence"/>
</dbReference>
<dbReference type="SUPFAM" id="SSF56801">
    <property type="entry name" value="Acetyl-CoA synthetase-like"/>
    <property type="match status" value="1"/>
</dbReference>
<evidence type="ECO:0000313" key="5">
    <source>
        <dbReference type="EMBL" id="MDJ1130482.1"/>
    </source>
</evidence>
<sequence>MDSFVQRLQEQSAKYGNGRWFAFVEDRRGAVTETGRLSYAGLEQRARGLGAWLAEAGMTDSPVLLLYPAGLEFLNAFFGCLYARSVAVPGPLPATDPRALERAEKIIRDAGIRLILTDASNEDCLRQWLRRIGLDGRVGCASTEGARLPVHRNWSDPAVNGQTTAYLQYTSGSTSEPKGVEIKHANLMHNSRQINTVLGSPRTGTGAGWLPHYHDMGLVGQFLQPLYSGGNLVFSSPITFVARPVIWLQMISRYRAGFTMGPNFAYEWLVRGAREEDLASLDISCLEWALNGAEPVRASTLRKVSERFGPIGFRPRTWAPAYGMAESTVLVTGNRRGQGPRTGHFDPTMLERHRAVPVRGGPGSGVELVSSGSAVDADLRIVDHESRAVLQDGQVGEIWVASESVAQGYWKNEAATEETFQACLADGTGPFLRTGDLGFLDDGSLFITGRLKELIIFNGRNLYPQDIEEAGRGAHPAAGPAAAFGVDTGREHIVLVQEIYDQKLDGLSCGAVASQIRRAAEIAAGAPVSLFLVPRNSVLRTTSGKIRRQRIRELLLSRKIKPLRVEAPPSIRSLTPECSGSGTSTGRPE</sequence>
<reference evidence="5 6" key="1">
    <citation type="submission" date="2023-05" db="EMBL/GenBank/DDBJ databases">
        <title>Streptantibioticus silvisoli sp. nov., acidotolerant actinomycetes 1 from pine litter.</title>
        <authorList>
            <person name="Swiecimska M."/>
            <person name="Golinska P."/>
            <person name="Sangal V."/>
            <person name="Wachnowicz B."/>
            <person name="Goodfellow M."/>
        </authorList>
    </citation>
    <scope>NUCLEOTIDE SEQUENCE [LARGE SCALE GENOMIC DNA]</scope>
    <source>
        <strain evidence="5 6">DSM 42109</strain>
    </source>
</reference>
<dbReference type="InterPro" id="IPR000873">
    <property type="entry name" value="AMP-dep_synth/lig_dom"/>
</dbReference>
<dbReference type="InterPro" id="IPR040097">
    <property type="entry name" value="FAAL/FAAC"/>
</dbReference>
<dbReference type="InterPro" id="IPR045851">
    <property type="entry name" value="AMP-bd_C_sf"/>
</dbReference>
<comment type="similarity">
    <text evidence="1">Belongs to the ATP-dependent AMP-binding enzyme family.</text>
</comment>
<feature type="domain" description="AMP-dependent synthetase/ligase" evidence="4">
    <location>
        <begin position="25"/>
        <end position="410"/>
    </location>
</feature>
<feature type="compositionally biased region" description="Polar residues" evidence="3">
    <location>
        <begin position="572"/>
        <end position="589"/>
    </location>
</feature>